<sequence>MEASNSSSTLSSTFYLTGIPGYEEFHHWISIPFCLFYLLGITGNCIILHIVWTDPRLHECMHHLVAMLSLSDMGMSLPIITKQF</sequence>
<comment type="subcellular location">
    <subcellularLocation>
        <location evidence="1">Membrane</location>
        <topology evidence="1">Multi-pass membrane protein</topology>
    </subcellularLocation>
</comment>
<dbReference type="Pfam" id="PF13853">
    <property type="entry name" value="7tm_4"/>
    <property type="match status" value="1"/>
</dbReference>
<evidence type="ECO:0000256" key="8">
    <source>
        <dbReference type="ARBA" id="ARBA00023170"/>
    </source>
</evidence>
<dbReference type="GO" id="GO:0004984">
    <property type="term" value="F:olfactory receptor activity"/>
    <property type="evidence" value="ECO:0007669"/>
    <property type="project" value="InterPro"/>
</dbReference>
<dbReference type="EMBL" id="JAATJV010371447">
    <property type="protein sequence ID" value="MBZ3880231.1"/>
    <property type="molecule type" value="Genomic_DNA"/>
</dbReference>
<evidence type="ECO:0000256" key="5">
    <source>
        <dbReference type="ARBA" id="ARBA00022989"/>
    </source>
</evidence>
<evidence type="ECO:0000256" key="10">
    <source>
        <dbReference type="SAM" id="Phobius"/>
    </source>
</evidence>
<dbReference type="InterPro" id="IPR000725">
    <property type="entry name" value="Olfact_rcpt"/>
</dbReference>
<dbReference type="Gene3D" id="1.20.1070.10">
    <property type="entry name" value="Rhodopsin 7-helix transmembrane proteins"/>
    <property type="match status" value="1"/>
</dbReference>
<evidence type="ECO:0000313" key="11">
    <source>
        <dbReference type="EMBL" id="MBZ3880231.1"/>
    </source>
</evidence>
<evidence type="ECO:0000256" key="3">
    <source>
        <dbReference type="ARBA" id="ARBA00022692"/>
    </source>
</evidence>
<keyword evidence="3 10" id="KW-0812">Transmembrane</keyword>
<dbReference type="InterPro" id="IPR050402">
    <property type="entry name" value="OR51/52/56-like"/>
</dbReference>
<keyword evidence="9" id="KW-0807">Transducer</keyword>
<dbReference type="SUPFAM" id="SSF81321">
    <property type="entry name" value="Family A G protein-coupled receptor-like"/>
    <property type="match status" value="1"/>
</dbReference>
<keyword evidence="6" id="KW-0297">G-protein coupled receptor</keyword>
<keyword evidence="8 11" id="KW-0675">Receptor</keyword>
<accession>A0AA41T141</accession>
<protein>
    <submittedName>
        <fullName evidence="11">Olfactory receptor 51A7</fullName>
    </submittedName>
</protein>
<keyword evidence="12" id="KW-1185">Reference proteome</keyword>
<evidence type="ECO:0000256" key="9">
    <source>
        <dbReference type="ARBA" id="ARBA00023224"/>
    </source>
</evidence>
<evidence type="ECO:0000256" key="6">
    <source>
        <dbReference type="ARBA" id="ARBA00023040"/>
    </source>
</evidence>
<organism evidence="11 12">
    <name type="scientific">Sciurus carolinensis</name>
    <name type="common">Eastern gray squirrel</name>
    <dbReference type="NCBI Taxonomy" id="30640"/>
    <lineage>
        <taxon>Eukaryota</taxon>
        <taxon>Metazoa</taxon>
        <taxon>Chordata</taxon>
        <taxon>Craniata</taxon>
        <taxon>Vertebrata</taxon>
        <taxon>Euteleostomi</taxon>
        <taxon>Mammalia</taxon>
        <taxon>Eutheria</taxon>
        <taxon>Euarchontoglires</taxon>
        <taxon>Glires</taxon>
        <taxon>Rodentia</taxon>
        <taxon>Sciuromorpha</taxon>
        <taxon>Sciuridae</taxon>
        <taxon>Sciurinae</taxon>
        <taxon>Sciurini</taxon>
        <taxon>Sciurus</taxon>
    </lineage>
</organism>
<dbReference type="PANTHER" id="PTHR26450">
    <property type="entry name" value="OLFACTORY RECEPTOR 56B1-RELATED"/>
    <property type="match status" value="1"/>
</dbReference>
<keyword evidence="7 10" id="KW-0472">Membrane</keyword>
<keyword evidence="5 10" id="KW-1133">Transmembrane helix</keyword>
<evidence type="ECO:0000256" key="1">
    <source>
        <dbReference type="ARBA" id="ARBA00004141"/>
    </source>
</evidence>
<evidence type="ECO:0000256" key="2">
    <source>
        <dbReference type="ARBA" id="ARBA00022606"/>
    </source>
</evidence>
<keyword evidence="2" id="KW-0716">Sensory transduction</keyword>
<name>A0AA41T141_SCICA</name>
<dbReference type="Proteomes" id="UP001166674">
    <property type="component" value="Unassembled WGS sequence"/>
</dbReference>
<evidence type="ECO:0000256" key="4">
    <source>
        <dbReference type="ARBA" id="ARBA00022725"/>
    </source>
</evidence>
<evidence type="ECO:0000256" key="7">
    <source>
        <dbReference type="ARBA" id="ARBA00023136"/>
    </source>
</evidence>
<proteinExistence type="predicted"/>
<evidence type="ECO:0000313" key="12">
    <source>
        <dbReference type="Proteomes" id="UP001166674"/>
    </source>
</evidence>
<dbReference type="AlphaFoldDB" id="A0AA41T141"/>
<feature type="transmembrane region" description="Helical" evidence="10">
    <location>
        <begin position="29"/>
        <end position="52"/>
    </location>
</feature>
<reference evidence="11" key="1">
    <citation type="submission" date="2020-03" db="EMBL/GenBank/DDBJ databases">
        <title>Studies in the Genomics of Life Span.</title>
        <authorList>
            <person name="Glass D."/>
        </authorList>
    </citation>
    <scope>NUCLEOTIDE SEQUENCE</scope>
    <source>
        <strain evidence="11">SUZIE</strain>
        <tissue evidence="11">Muscle</tissue>
    </source>
</reference>
<keyword evidence="4" id="KW-0552">Olfaction</keyword>
<dbReference type="PANTHER" id="PTHR26450:SF43">
    <property type="entry name" value="OLFACTORY RECEPTOR"/>
    <property type="match status" value="1"/>
</dbReference>
<dbReference type="GO" id="GO:0004930">
    <property type="term" value="F:G protein-coupled receptor activity"/>
    <property type="evidence" value="ECO:0007669"/>
    <property type="project" value="UniProtKB-KW"/>
</dbReference>
<gene>
    <name evidence="11" type="ORF">SUZIE_156905</name>
</gene>
<dbReference type="GO" id="GO:0005886">
    <property type="term" value="C:plasma membrane"/>
    <property type="evidence" value="ECO:0007669"/>
    <property type="project" value="TreeGrafter"/>
</dbReference>
<comment type="caution">
    <text evidence="11">The sequence shown here is derived from an EMBL/GenBank/DDBJ whole genome shotgun (WGS) entry which is preliminary data.</text>
</comment>